<dbReference type="EMBL" id="ML120357">
    <property type="protein sequence ID" value="RPB04687.1"/>
    <property type="molecule type" value="Genomic_DNA"/>
</dbReference>
<gene>
    <name evidence="1" type="ORF">L873DRAFT_1786157</name>
</gene>
<protein>
    <submittedName>
        <fullName evidence="1">Uncharacterized protein</fullName>
    </submittedName>
</protein>
<name>A0A3N4K282_9PEZI</name>
<evidence type="ECO:0000313" key="2">
    <source>
        <dbReference type="Proteomes" id="UP000276215"/>
    </source>
</evidence>
<organism evidence="1 2">
    <name type="scientific">Choiromyces venosus 120613-1</name>
    <dbReference type="NCBI Taxonomy" id="1336337"/>
    <lineage>
        <taxon>Eukaryota</taxon>
        <taxon>Fungi</taxon>
        <taxon>Dikarya</taxon>
        <taxon>Ascomycota</taxon>
        <taxon>Pezizomycotina</taxon>
        <taxon>Pezizomycetes</taxon>
        <taxon>Pezizales</taxon>
        <taxon>Tuberaceae</taxon>
        <taxon>Choiromyces</taxon>
    </lineage>
</organism>
<proteinExistence type="predicted"/>
<evidence type="ECO:0000313" key="1">
    <source>
        <dbReference type="EMBL" id="RPB04687.1"/>
    </source>
</evidence>
<dbReference type="OrthoDB" id="76567at2759"/>
<reference evidence="1 2" key="1">
    <citation type="journal article" date="2018" name="Nat. Ecol. Evol.">
        <title>Pezizomycetes genomes reveal the molecular basis of ectomycorrhizal truffle lifestyle.</title>
        <authorList>
            <person name="Murat C."/>
            <person name="Payen T."/>
            <person name="Noel B."/>
            <person name="Kuo A."/>
            <person name="Morin E."/>
            <person name="Chen J."/>
            <person name="Kohler A."/>
            <person name="Krizsan K."/>
            <person name="Balestrini R."/>
            <person name="Da Silva C."/>
            <person name="Montanini B."/>
            <person name="Hainaut M."/>
            <person name="Levati E."/>
            <person name="Barry K.W."/>
            <person name="Belfiori B."/>
            <person name="Cichocki N."/>
            <person name="Clum A."/>
            <person name="Dockter R.B."/>
            <person name="Fauchery L."/>
            <person name="Guy J."/>
            <person name="Iotti M."/>
            <person name="Le Tacon F."/>
            <person name="Lindquist E.A."/>
            <person name="Lipzen A."/>
            <person name="Malagnac F."/>
            <person name="Mello A."/>
            <person name="Molinier V."/>
            <person name="Miyauchi S."/>
            <person name="Poulain J."/>
            <person name="Riccioni C."/>
            <person name="Rubini A."/>
            <person name="Sitrit Y."/>
            <person name="Splivallo R."/>
            <person name="Traeger S."/>
            <person name="Wang M."/>
            <person name="Zifcakova L."/>
            <person name="Wipf D."/>
            <person name="Zambonelli A."/>
            <person name="Paolocci F."/>
            <person name="Nowrousian M."/>
            <person name="Ottonello S."/>
            <person name="Baldrian P."/>
            <person name="Spatafora J.W."/>
            <person name="Henrissat B."/>
            <person name="Nagy L.G."/>
            <person name="Aury J.M."/>
            <person name="Wincker P."/>
            <person name="Grigoriev I.V."/>
            <person name="Bonfante P."/>
            <person name="Martin F.M."/>
        </authorList>
    </citation>
    <scope>NUCLEOTIDE SEQUENCE [LARGE SCALE GENOMIC DNA]</scope>
    <source>
        <strain evidence="1 2">120613-1</strain>
    </source>
</reference>
<dbReference type="AlphaFoldDB" id="A0A3N4K282"/>
<sequence>MSAPTKSPRIRKDTRPTPAFTKLSALIPDENKLVFSTTADLQTKIKEKMTEYLESETDCYMLITGVAGHIVEALYEELERYGIRKVTRFTYEQTMESLIIRLMPGAPHEALTRSFCFEVMDKVESIPGYSRFSLSTVGATMFRFPGGRSKQGDAGFKPHDTRRRRHGGPSVMVEVGYSESLSALRCDAQWWLENTGGQTRMVIIIEISKHPNALGLECWQMIGPNQGVHRKSIPRRSDYTQYFDIDHAGAVTPAGCDLVIPYRTLFDTSQHGDPDIIVSAGELSEWARYVYDDFQ</sequence>
<accession>A0A3N4K282</accession>
<keyword evidence="2" id="KW-1185">Reference proteome</keyword>
<dbReference type="Proteomes" id="UP000276215">
    <property type="component" value="Unassembled WGS sequence"/>
</dbReference>
<dbReference type="STRING" id="1336337.A0A3N4K282"/>